<gene>
    <name evidence="8" type="ORF">ELS83_06440</name>
</gene>
<keyword evidence="9" id="KW-1185">Reference proteome</keyword>
<feature type="domain" description="Phage shock protein PspC N-terminal" evidence="7">
    <location>
        <begin position="3"/>
        <end position="60"/>
    </location>
</feature>
<evidence type="ECO:0000256" key="3">
    <source>
        <dbReference type="ARBA" id="ARBA00022692"/>
    </source>
</evidence>
<dbReference type="Proteomes" id="UP000732105">
    <property type="component" value="Unassembled WGS sequence"/>
</dbReference>
<evidence type="ECO:0000313" key="8">
    <source>
        <dbReference type="EMBL" id="NOU59449.1"/>
    </source>
</evidence>
<comment type="caution">
    <text evidence="8">The sequence shown here is derived from an EMBL/GenBank/DDBJ whole genome shotgun (WGS) entry which is preliminary data.</text>
</comment>
<name>A0ABX1WU53_9BACT</name>
<dbReference type="InterPro" id="IPR052027">
    <property type="entry name" value="PspC"/>
</dbReference>
<dbReference type="PANTHER" id="PTHR33885:SF3">
    <property type="entry name" value="PHAGE SHOCK PROTEIN C"/>
    <property type="match status" value="1"/>
</dbReference>
<keyword evidence="5 6" id="KW-0472">Membrane</keyword>
<dbReference type="InterPro" id="IPR007168">
    <property type="entry name" value="Phageshock_PspC_N"/>
</dbReference>
<keyword evidence="2" id="KW-1003">Cell membrane</keyword>
<dbReference type="Pfam" id="PF04024">
    <property type="entry name" value="PspC"/>
    <property type="match status" value="1"/>
</dbReference>
<dbReference type="PANTHER" id="PTHR33885">
    <property type="entry name" value="PHAGE SHOCK PROTEIN C"/>
    <property type="match status" value="1"/>
</dbReference>
<accession>A0ABX1WU53</accession>
<keyword evidence="4 6" id="KW-1133">Transmembrane helix</keyword>
<sequence>MSKKLKRSSNKMIAGVCAGIAEYLNLDVTLVRILYVLISIFSAGFPGLLIYLIFWFVMPDHNEI</sequence>
<protein>
    <submittedName>
        <fullName evidence="8">PspC domain-containing protein</fullName>
    </submittedName>
</protein>
<reference evidence="8 9" key="1">
    <citation type="submission" date="2018-12" db="EMBL/GenBank/DDBJ databases">
        <title>Marinifilum JC070 sp. nov., a marine bacterium isolated from Yongle Blue Hole in the South China Sea.</title>
        <authorList>
            <person name="Fu T."/>
        </authorList>
    </citation>
    <scope>NUCLEOTIDE SEQUENCE [LARGE SCALE GENOMIC DNA]</scope>
    <source>
        <strain evidence="8 9">JC070</strain>
    </source>
</reference>
<evidence type="ECO:0000313" key="9">
    <source>
        <dbReference type="Proteomes" id="UP000732105"/>
    </source>
</evidence>
<evidence type="ECO:0000256" key="4">
    <source>
        <dbReference type="ARBA" id="ARBA00022989"/>
    </source>
</evidence>
<dbReference type="EMBL" id="RZNH01000007">
    <property type="protein sequence ID" value="NOU59449.1"/>
    <property type="molecule type" value="Genomic_DNA"/>
</dbReference>
<organism evidence="8 9">
    <name type="scientific">Marinifilum caeruleilacunae</name>
    <dbReference type="NCBI Taxonomy" id="2499076"/>
    <lineage>
        <taxon>Bacteria</taxon>
        <taxon>Pseudomonadati</taxon>
        <taxon>Bacteroidota</taxon>
        <taxon>Bacteroidia</taxon>
        <taxon>Marinilabiliales</taxon>
        <taxon>Marinifilaceae</taxon>
    </lineage>
</organism>
<keyword evidence="3 6" id="KW-0812">Transmembrane</keyword>
<comment type="subcellular location">
    <subcellularLocation>
        <location evidence="1">Cell membrane</location>
        <topology evidence="1">Single-pass membrane protein</topology>
    </subcellularLocation>
</comment>
<evidence type="ECO:0000256" key="5">
    <source>
        <dbReference type="ARBA" id="ARBA00023136"/>
    </source>
</evidence>
<evidence type="ECO:0000259" key="7">
    <source>
        <dbReference type="Pfam" id="PF04024"/>
    </source>
</evidence>
<evidence type="ECO:0000256" key="2">
    <source>
        <dbReference type="ARBA" id="ARBA00022475"/>
    </source>
</evidence>
<dbReference type="RefSeq" id="WP_171594726.1">
    <property type="nucleotide sequence ID" value="NZ_RZNH01000007.1"/>
</dbReference>
<proteinExistence type="predicted"/>
<evidence type="ECO:0000256" key="1">
    <source>
        <dbReference type="ARBA" id="ARBA00004162"/>
    </source>
</evidence>
<feature type="transmembrane region" description="Helical" evidence="6">
    <location>
        <begin position="33"/>
        <end position="58"/>
    </location>
</feature>
<evidence type="ECO:0000256" key="6">
    <source>
        <dbReference type="SAM" id="Phobius"/>
    </source>
</evidence>